<dbReference type="OrthoDB" id="9807628at2"/>
<feature type="compositionally biased region" description="Polar residues" evidence="1">
    <location>
        <begin position="567"/>
        <end position="583"/>
    </location>
</feature>
<dbReference type="SMART" id="SM00327">
    <property type="entry name" value="VWA"/>
    <property type="match status" value="1"/>
</dbReference>
<feature type="region of interest" description="Disordered" evidence="1">
    <location>
        <begin position="442"/>
        <end position="628"/>
    </location>
</feature>
<dbReference type="InterPro" id="IPR002035">
    <property type="entry name" value="VWF_A"/>
</dbReference>
<sequence>MTFYWPHAFWLLMLPLALLLRDLLRQRTLGANTHPKITQAEAKHSSLVIRSASSQRSSPRVRIFLYIGLVAATFAVARPQWGRLEEPVFDQAREIIIALDLSRSMLAQDVKPTRLERARLLITSLLERLKGERVGLIVFSGTAFLQSPLSSDYEILREFLPVLDSGYLPEGGTDYDALLETTITAFSSSNAADRFLIVLSDGEAQTDTWRKHLDDLKTKGIRVLGLGIGTSDGAMIPDGAGAFMKDERGAVVLSKLNPSTLRELADKTNGVYSDASSWVDLSQLIQTTVEQGKQGEFKETNRVRLAERFQWPLAAALACFLFSFWREFPVRPKPRAIQLAAKAAALALITSLISPPSADAAEPSTAAEPVTQIIGRLATREQADAKDYAELARATVTYGSRAQASQEKIPEGVVRDALAAVSKGAALDPKAADWPALREELETLLPKKDPPPPKQDKPKPDEKKPEQNKDGKSDQKDSAKGESSDQSKSDKKSEDSKSNSPQPDDQKSGGGDKSGGSQAPQDDAQKKPGTQGQSAFGDMKKDDPAQPKPAKSESQAGQPEPAPTDPSEMQQVGGTPTGQSSDPARQDASLTIPLQKLDQVKQGDSPAHLFQLLQGPSTAPSAPKGKDW</sequence>
<organism evidence="3 4">
    <name type="scientific">Rariglobus hedericola</name>
    <dbReference type="NCBI Taxonomy" id="2597822"/>
    <lineage>
        <taxon>Bacteria</taxon>
        <taxon>Pseudomonadati</taxon>
        <taxon>Verrucomicrobiota</taxon>
        <taxon>Opitutia</taxon>
        <taxon>Opitutales</taxon>
        <taxon>Opitutaceae</taxon>
        <taxon>Rariglobus</taxon>
    </lineage>
</organism>
<dbReference type="Gene3D" id="3.40.50.410">
    <property type="entry name" value="von Willebrand factor, type A domain"/>
    <property type="match status" value="1"/>
</dbReference>
<dbReference type="EMBL" id="VMBG01000001">
    <property type="protein sequence ID" value="TSJ78766.1"/>
    <property type="molecule type" value="Genomic_DNA"/>
</dbReference>
<evidence type="ECO:0000259" key="2">
    <source>
        <dbReference type="PROSITE" id="PS50234"/>
    </source>
</evidence>
<comment type="caution">
    <text evidence="3">The sequence shown here is derived from an EMBL/GenBank/DDBJ whole genome shotgun (WGS) entry which is preliminary data.</text>
</comment>
<accession>A0A556QQ39</accession>
<evidence type="ECO:0000313" key="4">
    <source>
        <dbReference type="Proteomes" id="UP000315648"/>
    </source>
</evidence>
<gene>
    <name evidence="3" type="ORF">FPL22_05515</name>
</gene>
<protein>
    <submittedName>
        <fullName evidence="3">VWA domain-containing protein</fullName>
    </submittedName>
</protein>
<dbReference type="AlphaFoldDB" id="A0A556QQ39"/>
<feature type="domain" description="VWFA" evidence="2">
    <location>
        <begin position="94"/>
        <end position="288"/>
    </location>
</feature>
<dbReference type="Pfam" id="PF13519">
    <property type="entry name" value="VWA_2"/>
    <property type="match status" value="1"/>
</dbReference>
<name>A0A556QQ39_9BACT</name>
<dbReference type="PROSITE" id="PS50234">
    <property type="entry name" value="VWFA"/>
    <property type="match status" value="1"/>
</dbReference>
<dbReference type="PANTHER" id="PTHR22550">
    <property type="entry name" value="SPORE GERMINATION PROTEIN"/>
    <property type="match status" value="1"/>
</dbReference>
<evidence type="ECO:0000256" key="1">
    <source>
        <dbReference type="SAM" id="MobiDB-lite"/>
    </source>
</evidence>
<evidence type="ECO:0000313" key="3">
    <source>
        <dbReference type="EMBL" id="TSJ78766.1"/>
    </source>
</evidence>
<dbReference type="RefSeq" id="WP_144229107.1">
    <property type="nucleotide sequence ID" value="NZ_CBCRVV010000002.1"/>
</dbReference>
<dbReference type="InterPro" id="IPR050768">
    <property type="entry name" value="UPF0353/GerABKA_families"/>
</dbReference>
<reference evidence="3 4" key="1">
    <citation type="submission" date="2019-07" db="EMBL/GenBank/DDBJ databases">
        <title>Description of 53C-WASEF.</title>
        <authorList>
            <person name="Pitt A."/>
            <person name="Hahn M.W."/>
        </authorList>
    </citation>
    <scope>NUCLEOTIDE SEQUENCE [LARGE SCALE GENOMIC DNA]</scope>
    <source>
        <strain evidence="3 4">53C-WASEF</strain>
    </source>
</reference>
<dbReference type="InterPro" id="IPR036465">
    <property type="entry name" value="vWFA_dom_sf"/>
</dbReference>
<dbReference type="Proteomes" id="UP000315648">
    <property type="component" value="Unassembled WGS sequence"/>
</dbReference>
<proteinExistence type="predicted"/>
<feature type="compositionally biased region" description="Basic and acidic residues" evidence="1">
    <location>
        <begin position="442"/>
        <end position="497"/>
    </location>
</feature>
<keyword evidence="4" id="KW-1185">Reference proteome</keyword>
<dbReference type="PANTHER" id="PTHR22550:SF14">
    <property type="entry name" value="VWFA DOMAIN-CONTAINING PROTEIN"/>
    <property type="match status" value="1"/>
</dbReference>
<dbReference type="SUPFAM" id="SSF53300">
    <property type="entry name" value="vWA-like"/>
    <property type="match status" value="1"/>
</dbReference>